<dbReference type="EMBL" id="MF101455">
    <property type="protein sequence ID" value="ARW69203.1"/>
    <property type="molecule type" value="Genomic_DNA"/>
</dbReference>
<dbReference type="AlphaFoldDB" id="A0A1Z1MSY3"/>
<proteinExistence type="predicted"/>
<reference evidence="1" key="1">
    <citation type="journal article" date="2017" name="J. Phycol.">
        <title>Analysis of chloroplast genomes and a supermatrix inform reclassification of the Rhodomelaceae (Rhodophyta).</title>
        <authorList>
            <person name="Diaz-Tapia P."/>
            <person name="Maggs C.A."/>
            <person name="West J.A."/>
            <person name="Verbruggen H."/>
        </authorList>
    </citation>
    <scope>NUCLEOTIDE SEQUENCE</scope>
    <source>
        <strain evidence="1">PD1725</strain>
    </source>
</reference>
<sequence>MQWIKFLTQHKIPYYIYKLRKEDYIILNKTDHNKIIIILSGIVFITKVFPNRELLPIAILDKNNILIKSKKKTTIYYKIIALDTAYILTLNEYNLNKNNISVLIGINLLNSYKKTIEQYETMNNIISQKDTKNRILQLIFIICLKFGKVKSQKIFIPFTLSNKNIAILTGTSENTVNKVIRKIYKQSIIKELNNKVISINNIFNLK</sequence>
<dbReference type="SUPFAM" id="SSF46785">
    <property type="entry name" value="Winged helix' DNA-binding domain"/>
    <property type="match status" value="1"/>
</dbReference>
<dbReference type="GeneID" id="33349386"/>
<dbReference type="InterPro" id="IPR036390">
    <property type="entry name" value="WH_DNA-bd_sf"/>
</dbReference>
<evidence type="ECO:0000313" key="1">
    <source>
        <dbReference type="EMBL" id="ARW69203.1"/>
    </source>
</evidence>
<dbReference type="InterPro" id="IPR014710">
    <property type="entry name" value="RmlC-like_jellyroll"/>
</dbReference>
<dbReference type="Gene3D" id="2.60.120.10">
    <property type="entry name" value="Jelly Rolls"/>
    <property type="match status" value="1"/>
</dbReference>
<gene>
    <name evidence="1" type="primary">ntcA</name>
</gene>
<protein>
    <submittedName>
        <fullName evidence="1">Global nitrogen transcriptional regulator</fullName>
    </submittedName>
</protein>
<dbReference type="SUPFAM" id="SSF51206">
    <property type="entry name" value="cAMP-binding domain-like"/>
    <property type="match status" value="1"/>
</dbReference>
<keyword evidence="1" id="KW-0150">Chloroplast</keyword>
<dbReference type="RefSeq" id="YP_009399597.1">
    <property type="nucleotide sequence ID" value="NC_035297.1"/>
</dbReference>
<dbReference type="InterPro" id="IPR018490">
    <property type="entry name" value="cNMP-bd_dom_sf"/>
</dbReference>
<accession>A0A1Z1MSY3</accession>
<keyword evidence="1" id="KW-0934">Plastid</keyword>
<name>A0A1Z1MSY3_9FLOR</name>
<geneLocation type="chloroplast" evidence="1"/>
<organism evidence="1">
    <name type="scientific">Dictyomenia sonderi</name>
    <dbReference type="NCBI Taxonomy" id="2007178"/>
    <lineage>
        <taxon>Eukaryota</taxon>
        <taxon>Rhodophyta</taxon>
        <taxon>Florideophyceae</taxon>
        <taxon>Rhodymeniophycidae</taxon>
        <taxon>Ceramiales</taxon>
        <taxon>Rhodomelaceae</taxon>
        <taxon>Pterosiphonieae</taxon>
        <taxon>Dictyomenia</taxon>
    </lineage>
</organism>